<dbReference type="InterPro" id="IPR010982">
    <property type="entry name" value="Lambda_DNA-bd_dom_sf"/>
</dbReference>
<dbReference type="InterPro" id="IPR001387">
    <property type="entry name" value="Cro/C1-type_HTH"/>
</dbReference>
<sequence>MILFIIIVGLTFLRLVALNIIRIIEFRRLRVGFFRCFAILLKWDIFACYNGQMKEDILIQIGNQIRERRRNKGITVQELAERASVSKGLISQIENSRAVPSLMVLIEIIRALDIDLNVFFKEIDTEQSTKTVLVKRRDEYDFFEKEQASGFRYHRIFTQNIDKSTVDIVLLELEPNASRPMVETEAFEYKYVLSGKIEYQFEQETILLDAGDSMLFDGRIPHTPKNIGRDKAIMLVVYFFED</sequence>
<dbReference type="GO" id="GO:0003677">
    <property type="term" value="F:DNA binding"/>
    <property type="evidence" value="ECO:0007669"/>
    <property type="project" value="UniProtKB-KW"/>
</dbReference>
<dbReference type="CDD" id="cd02209">
    <property type="entry name" value="cupin_XRE_C"/>
    <property type="match status" value="1"/>
</dbReference>
<dbReference type="EMBL" id="FUYS01000001">
    <property type="protein sequence ID" value="SKB28153.1"/>
    <property type="molecule type" value="Genomic_DNA"/>
</dbReference>
<gene>
    <name evidence="3" type="ORF">SAMN05660226_00342</name>
</gene>
<keyword evidence="4" id="KW-1185">Reference proteome</keyword>
<dbReference type="Proteomes" id="UP000190541">
    <property type="component" value="Unassembled WGS sequence"/>
</dbReference>
<evidence type="ECO:0000259" key="2">
    <source>
        <dbReference type="PROSITE" id="PS50943"/>
    </source>
</evidence>
<reference evidence="3 4" key="1">
    <citation type="submission" date="2017-02" db="EMBL/GenBank/DDBJ databases">
        <authorList>
            <person name="Peterson S.W."/>
        </authorList>
    </citation>
    <scope>NUCLEOTIDE SEQUENCE [LARGE SCALE GENOMIC DNA]</scope>
    <source>
        <strain evidence="3 4">DSM 22899</strain>
    </source>
</reference>
<evidence type="ECO:0000256" key="1">
    <source>
        <dbReference type="ARBA" id="ARBA00023125"/>
    </source>
</evidence>
<dbReference type="InterPro" id="IPR013096">
    <property type="entry name" value="Cupin_2"/>
</dbReference>
<dbReference type="GO" id="GO:0005829">
    <property type="term" value="C:cytosol"/>
    <property type="evidence" value="ECO:0007669"/>
    <property type="project" value="TreeGrafter"/>
</dbReference>
<accession>A0A1T5A0H1</accession>
<dbReference type="InterPro" id="IPR050807">
    <property type="entry name" value="TransReg_Diox_bact_type"/>
</dbReference>
<dbReference type="CDD" id="cd00093">
    <property type="entry name" value="HTH_XRE"/>
    <property type="match status" value="1"/>
</dbReference>
<dbReference type="InterPro" id="IPR014710">
    <property type="entry name" value="RmlC-like_jellyroll"/>
</dbReference>
<dbReference type="SMART" id="SM00530">
    <property type="entry name" value="HTH_XRE"/>
    <property type="match status" value="1"/>
</dbReference>
<dbReference type="PANTHER" id="PTHR46797">
    <property type="entry name" value="HTH-TYPE TRANSCRIPTIONAL REGULATOR"/>
    <property type="match status" value="1"/>
</dbReference>
<dbReference type="GO" id="GO:0003700">
    <property type="term" value="F:DNA-binding transcription factor activity"/>
    <property type="evidence" value="ECO:0007669"/>
    <property type="project" value="TreeGrafter"/>
</dbReference>
<dbReference type="Gene3D" id="1.10.260.40">
    <property type="entry name" value="lambda repressor-like DNA-binding domains"/>
    <property type="match status" value="1"/>
</dbReference>
<dbReference type="Pfam" id="PF07883">
    <property type="entry name" value="Cupin_2"/>
    <property type="match status" value="1"/>
</dbReference>
<dbReference type="SUPFAM" id="SSF47413">
    <property type="entry name" value="lambda repressor-like DNA-binding domains"/>
    <property type="match status" value="1"/>
</dbReference>
<protein>
    <submittedName>
        <fullName evidence="3">Transcriptional regulator, XRE family with cupin sensor</fullName>
    </submittedName>
</protein>
<dbReference type="AlphaFoldDB" id="A0A1T5A0H1"/>
<organism evidence="3 4">
    <name type="scientific">Parapedobacter luteus</name>
    <dbReference type="NCBI Taxonomy" id="623280"/>
    <lineage>
        <taxon>Bacteria</taxon>
        <taxon>Pseudomonadati</taxon>
        <taxon>Bacteroidota</taxon>
        <taxon>Sphingobacteriia</taxon>
        <taxon>Sphingobacteriales</taxon>
        <taxon>Sphingobacteriaceae</taxon>
        <taxon>Parapedobacter</taxon>
    </lineage>
</organism>
<evidence type="ECO:0000313" key="3">
    <source>
        <dbReference type="EMBL" id="SKB28153.1"/>
    </source>
</evidence>
<dbReference type="InterPro" id="IPR011051">
    <property type="entry name" value="RmlC_Cupin_sf"/>
</dbReference>
<dbReference type="PROSITE" id="PS50943">
    <property type="entry name" value="HTH_CROC1"/>
    <property type="match status" value="1"/>
</dbReference>
<dbReference type="SUPFAM" id="SSF51182">
    <property type="entry name" value="RmlC-like cupins"/>
    <property type="match status" value="1"/>
</dbReference>
<keyword evidence="1" id="KW-0238">DNA-binding</keyword>
<evidence type="ECO:0000313" key="4">
    <source>
        <dbReference type="Proteomes" id="UP000190541"/>
    </source>
</evidence>
<feature type="domain" description="HTH cro/C1-type" evidence="2">
    <location>
        <begin position="65"/>
        <end position="119"/>
    </location>
</feature>
<proteinExistence type="predicted"/>
<dbReference type="Pfam" id="PF01381">
    <property type="entry name" value="HTH_3"/>
    <property type="match status" value="1"/>
</dbReference>
<dbReference type="PANTHER" id="PTHR46797:SF2">
    <property type="entry name" value="TRANSCRIPTIONAL REGULATOR"/>
    <property type="match status" value="1"/>
</dbReference>
<name>A0A1T5A0H1_9SPHI</name>
<dbReference type="STRING" id="623280.SAMN05660226_00342"/>
<dbReference type="Gene3D" id="2.60.120.10">
    <property type="entry name" value="Jelly Rolls"/>
    <property type="match status" value="1"/>
</dbReference>